<name>A0A091DC00_FUKDA</name>
<dbReference type="STRING" id="885580.ENSFDAP00000013123"/>
<dbReference type="InterPro" id="IPR000558">
    <property type="entry name" value="Histone_H2B"/>
</dbReference>
<dbReference type="PANTHER" id="PTHR23428">
    <property type="entry name" value="HISTONE H2B"/>
    <property type="match status" value="1"/>
</dbReference>
<dbReference type="AlphaFoldDB" id="A0A091DC00"/>
<dbReference type="GO" id="GO:0005634">
    <property type="term" value="C:nucleus"/>
    <property type="evidence" value="ECO:0007669"/>
    <property type="project" value="UniProtKB-ARBA"/>
</dbReference>
<dbReference type="InterPro" id="IPR007125">
    <property type="entry name" value="H2A/H2B/H3"/>
</dbReference>
<dbReference type="FunFam" id="1.10.20.10:FF:000043">
    <property type="entry name" value="Histone H2B"/>
    <property type="match status" value="1"/>
</dbReference>
<evidence type="ECO:0000256" key="1">
    <source>
        <dbReference type="ARBA" id="ARBA00006846"/>
    </source>
</evidence>
<evidence type="ECO:0000259" key="2">
    <source>
        <dbReference type="Pfam" id="PF00125"/>
    </source>
</evidence>
<dbReference type="Gene3D" id="1.10.20.10">
    <property type="entry name" value="Histone, subunit A"/>
    <property type="match status" value="1"/>
</dbReference>
<sequence length="122" mass="14074">MVRFITKQYRYFKEHTTPMYRKKSCLRNSSGRRNYSLYVSRVLKKVAPQRGISSSTLDIMNALINNIFECIATEAHHLMCSRNRCTLTPEDIEKAVYLLLPGELAKFAVAFASKAVHKYVHS</sequence>
<dbReference type="GO" id="GO:0003677">
    <property type="term" value="F:DNA binding"/>
    <property type="evidence" value="ECO:0007669"/>
    <property type="project" value="InterPro"/>
</dbReference>
<feature type="domain" description="Core Histone H2A/H2B/H3" evidence="2">
    <location>
        <begin position="19"/>
        <end position="98"/>
    </location>
</feature>
<dbReference type="GO" id="GO:0046982">
    <property type="term" value="F:protein heterodimerization activity"/>
    <property type="evidence" value="ECO:0007669"/>
    <property type="project" value="InterPro"/>
</dbReference>
<dbReference type="eggNOG" id="KOG1744">
    <property type="taxonomic scope" value="Eukaryota"/>
</dbReference>
<dbReference type="SUPFAM" id="SSF47113">
    <property type="entry name" value="Histone-fold"/>
    <property type="match status" value="1"/>
</dbReference>
<accession>A0A091DC00</accession>
<dbReference type="EMBL" id="KN122864">
    <property type="protein sequence ID" value="KFO27765.1"/>
    <property type="molecule type" value="Genomic_DNA"/>
</dbReference>
<reference evidence="3 4" key="1">
    <citation type="submission" date="2013-11" db="EMBL/GenBank/DDBJ databases">
        <title>The Damaraland mole rat (Fukomys damarensis) genome and evolution of African mole rats.</title>
        <authorList>
            <person name="Gladyshev V.N."/>
            <person name="Fang X."/>
        </authorList>
    </citation>
    <scope>NUCLEOTIDE SEQUENCE [LARGE SCALE GENOMIC DNA]</scope>
    <source>
        <tissue evidence="3">Liver</tissue>
    </source>
</reference>
<keyword evidence="4" id="KW-1185">Reference proteome</keyword>
<dbReference type="GO" id="GO:0000786">
    <property type="term" value="C:nucleosome"/>
    <property type="evidence" value="ECO:0007669"/>
    <property type="project" value="InterPro"/>
</dbReference>
<protein>
    <submittedName>
        <fullName evidence="3">Histone H2B subacrosomal variant</fullName>
    </submittedName>
</protein>
<dbReference type="OrthoDB" id="9448092at2759"/>
<dbReference type="PRINTS" id="PR00621">
    <property type="entry name" value="HISTONEH2B"/>
</dbReference>
<evidence type="ECO:0000313" key="3">
    <source>
        <dbReference type="EMBL" id="KFO27765.1"/>
    </source>
</evidence>
<comment type="similarity">
    <text evidence="1">Belongs to the histone H2B family.</text>
</comment>
<evidence type="ECO:0000313" key="4">
    <source>
        <dbReference type="Proteomes" id="UP000028990"/>
    </source>
</evidence>
<organism evidence="3 4">
    <name type="scientific">Fukomys damarensis</name>
    <name type="common">Damaraland mole rat</name>
    <name type="synonym">Cryptomys damarensis</name>
    <dbReference type="NCBI Taxonomy" id="885580"/>
    <lineage>
        <taxon>Eukaryota</taxon>
        <taxon>Metazoa</taxon>
        <taxon>Chordata</taxon>
        <taxon>Craniata</taxon>
        <taxon>Vertebrata</taxon>
        <taxon>Euteleostomi</taxon>
        <taxon>Mammalia</taxon>
        <taxon>Eutheria</taxon>
        <taxon>Euarchontoglires</taxon>
        <taxon>Glires</taxon>
        <taxon>Rodentia</taxon>
        <taxon>Hystricomorpha</taxon>
        <taxon>Bathyergidae</taxon>
        <taxon>Fukomys</taxon>
    </lineage>
</organism>
<dbReference type="Pfam" id="PF00125">
    <property type="entry name" value="Histone"/>
    <property type="match status" value="1"/>
</dbReference>
<proteinExistence type="inferred from homology"/>
<gene>
    <name evidence="3" type="ORF">H920_10884</name>
</gene>
<dbReference type="GO" id="GO:0030527">
    <property type="term" value="F:structural constituent of chromatin"/>
    <property type="evidence" value="ECO:0007669"/>
    <property type="project" value="InterPro"/>
</dbReference>
<dbReference type="SMART" id="SM00427">
    <property type="entry name" value="H2B"/>
    <property type="match status" value="1"/>
</dbReference>
<dbReference type="CDD" id="cd22910">
    <property type="entry name" value="HFD_H2B"/>
    <property type="match status" value="1"/>
</dbReference>
<dbReference type="OMA" id="MYFRNRC"/>
<dbReference type="Proteomes" id="UP000028990">
    <property type="component" value="Unassembled WGS sequence"/>
</dbReference>
<dbReference type="InterPro" id="IPR009072">
    <property type="entry name" value="Histone-fold"/>
</dbReference>